<accession>A0A1E7DP91</accession>
<sequence>MKQFLNYVTIAVVSIGSYWLYMKQFGAIPFLLLSIFFFYKTYDEVTGRAKKRRETKQISHSAAPAGKKTEIIT</sequence>
<keyword evidence="4" id="KW-1185">Reference proteome</keyword>
<proteinExistence type="predicted"/>
<feature type="transmembrane region" description="Helical" evidence="2">
    <location>
        <begin position="20"/>
        <end position="42"/>
    </location>
</feature>
<keyword evidence="2" id="KW-1133">Transmembrane helix</keyword>
<reference evidence="3 4" key="1">
    <citation type="submission" date="2016-06" db="EMBL/GenBank/DDBJ databases">
        <title>Domibacillus iocasae genome sequencing.</title>
        <authorList>
            <person name="Verma A."/>
            <person name="Pal Y."/>
            <person name="Ojha A.K."/>
            <person name="Krishnamurthi S."/>
        </authorList>
    </citation>
    <scope>NUCLEOTIDE SEQUENCE [LARGE SCALE GENOMIC DNA]</scope>
    <source>
        <strain evidence="3 4">DSM 29979</strain>
    </source>
</reference>
<evidence type="ECO:0000313" key="3">
    <source>
        <dbReference type="EMBL" id="OES44873.1"/>
    </source>
</evidence>
<evidence type="ECO:0000256" key="2">
    <source>
        <dbReference type="SAM" id="Phobius"/>
    </source>
</evidence>
<dbReference type="Proteomes" id="UP000095658">
    <property type="component" value="Unassembled WGS sequence"/>
</dbReference>
<dbReference type="EMBL" id="MAMP01000021">
    <property type="protein sequence ID" value="OES44873.1"/>
    <property type="molecule type" value="Genomic_DNA"/>
</dbReference>
<comment type="caution">
    <text evidence="3">The sequence shown here is derived from an EMBL/GenBank/DDBJ whole genome shotgun (WGS) entry which is preliminary data.</text>
</comment>
<evidence type="ECO:0000256" key="1">
    <source>
        <dbReference type="SAM" id="MobiDB-lite"/>
    </source>
</evidence>
<feature type="region of interest" description="Disordered" evidence="1">
    <location>
        <begin position="48"/>
        <end position="73"/>
    </location>
</feature>
<protein>
    <submittedName>
        <fullName evidence="3">Uncharacterized protein</fullName>
    </submittedName>
</protein>
<gene>
    <name evidence="3" type="ORF">BA724_06290</name>
</gene>
<keyword evidence="2" id="KW-0812">Transmembrane</keyword>
<name>A0A1E7DP91_9BACI</name>
<evidence type="ECO:0000313" key="4">
    <source>
        <dbReference type="Proteomes" id="UP000095658"/>
    </source>
</evidence>
<dbReference type="AlphaFoldDB" id="A0A1E7DP91"/>
<dbReference type="RefSeq" id="WP_069938496.1">
    <property type="nucleotide sequence ID" value="NZ_MAMP01000021.1"/>
</dbReference>
<dbReference type="OrthoDB" id="2917327at2"/>
<keyword evidence="2" id="KW-0472">Membrane</keyword>
<dbReference type="STRING" id="1714016.BA724_06290"/>
<organism evidence="3 4">
    <name type="scientific">Domibacillus iocasae</name>
    <dbReference type="NCBI Taxonomy" id="1714016"/>
    <lineage>
        <taxon>Bacteria</taxon>
        <taxon>Bacillati</taxon>
        <taxon>Bacillota</taxon>
        <taxon>Bacilli</taxon>
        <taxon>Bacillales</taxon>
        <taxon>Bacillaceae</taxon>
        <taxon>Domibacillus</taxon>
    </lineage>
</organism>